<reference evidence="1" key="1">
    <citation type="submission" date="2014-09" db="EMBL/GenBank/DDBJ databases">
        <authorList>
            <person name="Magalhaes I.L.F."/>
            <person name="Oliveira U."/>
            <person name="Santos F.R."/>
            <person name="Vidigal T.H.D.A."/>
            <person name="Brescovit A.D."/>
            <person name="Santos A.J."/>
        </authorList>
    </citation>
    <scope>NUCLEOTIDE SEQUENCE</scope>
    <source>
        <tissue evidence="1">Shoot tissue taken approximately 20 cm above the soil surface</tissue>
    </source>
</reference>
<evidence type="ECO:0000313" key="1">
    <source>
        <dbReference type="EMBL" id="JAD83653.1"/>
    </source>
</evidence>
<name>A0A0A9DAF2_ARUDO</name>
<reference evidence="1" key="2">
    <citation type="journal article" date="2015" name="Data Brief">
        <title>Shoot transcriptome of the giant reed, Arundo donax.</title>
        <authorList>
            <person name="Barrero R.A."/>
            <person name="Guerrero F.D."/>
            <person name="Moolhuijzen P."/>
            <person name="Goolsby J.A."/>
            <person name="Tidwell J."/>
            <person name="Bellgard S.E."/>
            <person name="Bellgard M.I."/>
        </authorList>
    </citation>
    <scope>NUCLEOTIDE SEQUENCE</scope>
    <source>
        <tissue evidence="1">Shoot tissue taken approximately 20 cm above the soil surface</tissue>
    </source>
</reference>
<dbReference type="AlphaFoldDB" id="A0A0A9DAF2"/>
<sequence>MSDCLACKKTIQQKLATVNYSAHISPRVKARLQNYSRKKCQ</sequence>
<proteinExistence type="predicted"/>
<protein>
    <submittedName>
        <fullName evidence="1">Uncharacterized protein</fullName>
    </submittedName>
</protein>
<organism evidence="1">
    <name type="scientific">Arundo donax</name>
    <name type="common">Giant reed</name>
    <name type="synonym">Donax arundinaceus</name>
    <dbReference type="NCBI Taxonomy" id="35708"/>
    <lineage>
        <taxon>Eukaryota</taxon>
        <taxon>Viridiplantae</taxon>
        <taxon>Streptophyta</taxon>
        <taxon>Embryophyta</taxon>
        <taxon>Tracheophyta</taxon>
        <taxon>Spermatophyta</taxon>
        <taxon>Magnoliopsida</taxon>
        <taxon>Liliopsida</taxon>
        <taxon>Poales</taxon>
        <taxon>Poaceae</taxon>
        <taxon>PACMAD clade</taxon>
        <taxon>Arundinoideae</taxon>
        <taxon>Arundineae</taxon>
        <taxon>Arundo</taxon>
    </lineage>
</organism>
<accession>A0A0A9DAF2</accession>
<dbReference type="EMBL" id="GBRH01214242">
    <property type="protein sequence ID" value="JAD83653.1"/>
    <property type="molecule type" value="Transcribed_RNA"/>
</dbReference>